<evidence type="ECO:0000313" key="11">
    <source>
        <dbReference type="EMBL" id="DBA04693.1"/>
    </source>
</evidence>
<gene>
    <name evidence="11" type="ORF">N0F65_012276</name>
</gene>
<dbReference type="Proteomes" id="UP001146120">
    <property type="component" value="Unassembled WGS sequence"/>
</dbReference>
<keyword evidence="12" id="KW-1185">Reference proteome</keyword>
<dbReference type="GO" id="GO:0000922">
    <property type="term" value="C:spindle pole"/>
    <property type="evidence" value="ECO:0007669"/>
    <property type="project" value="TreeGrafter"/>
</dbReference>
<evidence type="ECO:0000256" key="9">
    <source>
        <dbReference type="ARBA" id="ARBA00023212"/>
    </source>
</evidence>
<keyword evidence="9" id="KW-0206">Cytoskeleton</keyword>
<reference evidence="11" key="2">
    <citation type="journal article" date="2023" name="Microbiol Resour">
        <title>Decontamination and Annotation of the Draft Genome Sequence of the Oomycete Lagenidium giganteum ARSEF 373.</title>
        <authorList>
            <person name="Morgan W.R."/>
            <person name="Tartar A."/>
        </authorList>
    </citation>
    <scope>NUCLEOTIDE SEQUENCE</scope>
    <source>
        <strain evidence="11">ARSEF 373</strain>
    </source>
</reference>
<dbReference type="PANTHER" id="PTHR31539">
    <property type="entry name" value="CENTROSOMAL PROTEIN OF 19K CEP19"/>
    <property type="match status" value="1"/>
</dbReference>
<comment type="similarity">
    <text evidence="4">Belongs to the CEP19 family.</text>
</comment>
<name>A0AAV2ZB90_9STRA</name>
<evidence type="ECO:0000256" key="3">
    <source>
        <dbReference type="ARBA" id="ARBA00004186"/>
    </source>
</evidence>
<dbReference type="InterPro" id="IPR029412">
    <property type="entry name" value="CEP19"/>
</dbReference>
<evidence type="ECO:0000313" key="12">
    <source>
        <dbReference type="Proteomes" id="UP001146120"/>
    </source>
</evidence>
<evidence type="ECO:0000256" key="7">
    <source>
        <dbReference type="ARBA" id="ARBA00022794"/>
    </source>
</evidence>
<keyword evidence="10" id="KW-0966">Cell projection</keyword>
<keyword evidence="6" id="KW-0963">Cytoplasm</keyword>
<sequence>MGDEISPRRLALRFNPPAIIVEYSVGRSQQLYHHEIDLVEHIDTRVSTRRGRKNGNVDAIVTTLVREHNDVIGNHRVSKEQLARFVRKVQQGGHASTSTPAPDSDAARIVLPQADYNRVSDAQLRDVKKKMDQVFQQNIVRPGDAGYQYDKQVVFRPAQEASDWDDE</sequence>
<comment type="caution">
    <text evidence="11">The sequence shown here is derived from an EMBL/GenBank/DDBJ whole genome shotgun (WGS) entry which is preliminary data.</text>
</comment>
<proteinExistence type="inferred from homology"/>
<dbReference type="Pfam" id="PF14933">
    <property type="entry name" value="CEP19"/>
    <property type="match status" value="1"/>
</dbReference>
<dbReference type="GO" id="GO:0036064">
    <property type="term" value="C:ciliary basal body"/>
    <property type="evidence" value="ECO:0007669"/>
    <property type="project" value="TreeGrafter"/>
</dbReference>
<dbReference type="GO" id="GO:0097712">
    <property type="term" value="P:vesicle targeting, trans-Golgi to periciliary membrane compartment"/>
    <property type="evidence" value="ECO:0007669"/>
    <property type="project" value="TreeGrafter"/>
</dbReference>
<comment type="subcellular location">
    <subcellularLocation>
        <location evidence="2">Cytoplasm</location>
        <location evidence="2">Cytoskeleton</location>
        <location evidence="2">Cilium basal body</location>
    </subcellularLocation>
    <subcellularLocation>
        <location evidence="1">Cytoplasm</location>
        <location evidence="1">Cytoskeleton</location>
        <location evidence="1">Microtubule organizing center</location>
        <location evidence="1">Centrosome</location>
        <location evidence="1">Centriole</location>
    </subcellularLocation>
    <subcellularLocation>
        <location evidence="3">Cytoplasm</location>
        <location evidence="3">Cytoskeleton</location>
        <location evidence="3">Spindle</location>
    </subcellularLocation>
</comment>
<evidence type="ECO:0000256" key="10">
    <source>
        <dbReference type="ARBA" id="ARBA00023273"/>
    </source>
</evidence>
<evidence type="ECO:0000256" key="6">
    <source>
        <dbReference type="ARBA" id="ARBA00022490"/>
    </source>
</evidence>
<keyword evidence="7" id="KW-0970">Cilium biogenesis/degradation</keyword>
<dbReference type="GO" id="GO:0005814">
    <property type="term" value="C:centriole"/>
    <property type="evidence" value="ECO:0007669"/>
    <property type="project" value="UniProtKB-SubCell"/>
</dbReference>
<evidence type="ECO:0000256" key="8">
    <source>
        <dbReference type="ARBA" id="ARBA00023069"/>
    </source>
</evidence>
<evidence type="ECO:0000256" key="2">
    <source>
        <dbReference type="ARBA" id="ARBA00004120"/>
    </source>
</evidence>
<keyword evidence="8" id="KW-0969">Cilium</keyword>
<dbReference type="AlphaFoldDB" id="A0AAV2ZB90"/>
<dbReference type="GO" id="GO:0034454">
    <property type="term" value="P:microtubule anchoring at centrosome"/>
    <property type="evidence" value="ECO:0007669"/>
    <property type="project" value="TreeGrafter"/>
</dbReference>
<organism evidence="11 12">
    <name type="scientific">Lagenidium giganteum</name>
    <dbReference type="NCBI Taxonomy" id="4803"/>
    <lineage>
        <taxon>Eukaryota</taxon>
        <taxon>Sar</taxon>
        <taxon>Stramenopiles</taxon>
        <taxon>Oomycota</taxon>
        <taxon>Peronosporomycetes</taxon>
        <taxon>Pythiales</taxon>
        <taxon>Pythiaceae</taxon>
    </lineage>
</organism>
<dbReference type="EMBL" id="DAKRPA010000006">
    <property type="protein sequence ID" value="DBA04693.1"/>
    <property type="molecule type" value="Genomic_DNA"/>
</dbReference>
<dbReference type="PANTHER" id="PTHR31539:SF1">
    <property type="entry name" value="CENTROSOMAL PROTEIN OF 19 KDA"/>
    <property type="match status" value="1"/>
</dbReference>
<evidence type="ECO:0000256" key="1">
    <source>
        <dbReference type="ARBA" id="ARBA00004114"/>
    </source>
</evidence>
<protein>
    <recommendedName>
        <fullName evidence="5">Centrosomal protein of 19 kDa</fullName>
    </recommendedName>
</protein>
<evidence type="ECO:0000256" key="5">
    <source>
        <dbReference type="ARBA" id="ARBA00022015"/>
    </source>
</evidence>
<evidence type="ECO:0000256" key="4">
    <source>
        <dbReference type="ARBA" id="ARBA00009371"/>
    </source>
</evidence>
<reference evidence="11" key="1">
    <citation type="submission" date="2022-11" db="EMBL/GenBank/DDBJ databases">
        <authorList>
            <person name="Morgan W.R."/>
            <person name="Tartar A."/>
        </authorList>
    </citation>
    <scope>NUCLEOTIDE SEQUENCE</scope>
    <source>
        <strain evidence="11">ARSEF 373</strain>
    </source>
</reference>
<accession>A0AAV2ZB90</accession>